<keyword evidence="7" id="KW-0732">Signal</keyword>
<keyword evidence="11" id="KW-1185">Reference proteome</keyword>
<evidence type="ECO:0000313" key="10">
    <source>
        <dbReference type="EMBL" id="TYJ55537.1"/>
    </source>
</evidence>
<dbReference type="Proteomes" id="UP000322245">
    <property type="component" value="Unassembled WGS sequence"/>
</dbReference>
<evidence type="ECO:0000313" key="11">
    <source>
        <dbReference type="Proteomes" id="UP000322245"/>
    </source>
</evidence>
<evidence type="ECO:0000256" key="1">
    <source>
        <dbReference type="ARBA" id="ARBA00022723"/>
    </source>
</evidence>
<dbReference type="Gene3D" id="1.10.287.110">
    <property type="entry name" value="DnaJ domain"/>
    <property type="match status" value="1"/>
</dbReference>
<feature type="domain" description="J" evidence="8">
    <location>
        <begin position="23"/>
        <end position="87"/>
    </location>
</feature>
<gene>
    <name evidence="10" type="ORF">B9479_003809</name>
</gene>
<dbReference type="GO" id="GO:0008270">
    <property type="term" value="F:zinc ion binding"/>
    <property type="evidence" value="ECO:0007669"/>
    <property type="project" value="UniProtKB-KW"/>
</dbReference>
<keyword evidence="4 6" id="KW-0862">Zinc</keyword>
<name>A0A5D3AVU8_9TREE</name>
<dbReference type="PROSITE" id="PS51188">
    <property type="entry name" value="ZF_CR"/>
    <property type="match status" value="1"/>
</dbReference>
<dbReference type="Gene3D" id="2.10.230.10">
    <property type="entry name" value="Heat shock protein DnaJ, cysteine-rich domain"/>
    <property type="match status" value="1"/>
</dbReference>
<dbReference type="GO" id="GO:0006457">
    <property type="term" value="P:protein folding"/>
    <property type="evidence" value="ECO:0007669"/>
    <property type="project" value="InterPro"/>
</dbReference>
<dbReference type="CDD" id="cd10719">
    <property type="entry name" value="DnaJ_zf"/>
    <property type="match status" value="1"/>
</dbReference>
<dbReference type="PRINTS" id="PR00625">
    <property type="entry name" value="JDOMAIN"/>
</dbReference>
<dbReference type="SUPFAM" id="SSF49493">
    <property type="entry name" value="HSP40/DnaJ peptide-binding domain"/>
    <property type="match status" value="2"/>
</dbReference>
<protein>
    <recommendedName>
        <fullName evidence="12">Chaperone DnaJ</fullName>
    </recommendedName>
</protein>
<keyword evidence="3 6" id="KW-0863">Zinc-finger</keyword>
<evidence type="ECO:0000256" key="6">
    <source>
        <dbReference type="PROSITE-ProRule" id="PRU00546"/>
    </source>
</evidence>
<dbReference type="Gene3D" id="2.60.260.20">
    <property type="entry name" value="Urease metallochaperone UreE, N-terminal domain"/>
    <property type="match status" value="2"/>
</dbReference>
<evidence type="ECO:0000256" key="3">
    <source>
        <dbReference type="ARBA" id="ARBA00022771"/>
    </source>
</evidence>
<dbReference type="GO" id="GO:0030544">
    <property type="term" value="F:Hsp70 protein binding"/>
    <property type="evidence" value="ECO:0007669"/>
    <property type="project" value="InterPro"/>
</dbReference>
<sequence length="374" mass="41564">MLPGPLLCIISLVLLSGCIAAESLYSVLGVKKGASDGDLKKAYRKLSKKLHPDINPDEAAHERFIEVAKAYEVLSDSEKRSIYDKHGEQGLKQHEAQKAGGAQDPFARFFGGGWFFRLWWESGVQEQRGPGMITNLEVSLNDMYTGRTVEFQIPRRVICPHCHGSGAETEQDIHQCNHCNGQGVTVQRHQVFPGMFTNVQMACPHCAGKGKRITKQCHVCSSAKTIQTQHTMAINIPAGAPEGFEEVFHGEADEQIGMDAGDVVVRVRSRMGEGEGFWRRKENGILGRVTLSAAEALLGFRRELKHLDGRKIIVSRTGTTQPAEVEVMSGYMDIPQGDMFIEYSVVFPTEVSKETRQKLQEVLKYTPPVEHDEL</sequence>
<evidence type="ECO:0000259" key="9">
    <source>
        <dbReference type="PROSITE" id="PS51188"/>
    </source>
</evidence>
<comment type="caution">
    <text evidence="10">The sequence shown here is derived from an EMBL/GenBank/DDBJ whole genome shotgun (WGS) entry which is preliminary data.</text>
</comment>
<feature type="zinc finger region" description="CR-type" evidence="6">
    <location>
        <begin position="146"/>
        <end position="229"/>
    </location>
</feature>
<proteinExistence type="predicted"/>
<dbReference type="InterPro" id="IPR018253">
    <property type="entry name" value="DnaJ_domain_CS"/>
</dbReference>
<feature type="domain" description="CR-type" evidence="9">
    <location>
        <begin position="146"/>
        <end position="229"/>
    </location>
</feature>
<dbReference type="CDD" id="cd06257">
    <property type="entry name" value="DnaJ"/>
    <property type="match status" value="1"/>
</dbReference>
<dbReference type="SUPFAM" id="SSF46565">
    <property type="entry name" value="Chaperone J-domain"/>
    <property type="match status" value="1"/>
</dbReference>
<dbReference type="AlphaFoldDB" id="A0A5D3AVU8"/>
<dbReference type="Pfam" id="PF00226">
    <property type="entry name" value="DnaJ"/>
    <property type="match status" value="1"/>
</dbReference>
<dbReference type="Pfam" id="PF00684">
    <property type="entry name" value="DnaJ_CXXCXGXG"/>
    <property type="match status" value="1"/>
</dbReference>
<dbReference type="SMART" id="SM00271">
    <property type="entry name" value="DnaJ"/>
    <property type="match status" value="1"/>
</dbReference>
<dbReference type="EMBL" id="NIDF01000038">
    <property type="protein sequence ID" value="TYJ55537.1"/>
    <property type="molecule type" value="Genomic_DNA"/>
</dbReference>
<dbReference type="SUPFAM" id="SSF57938">
    <property type="entry name" value="DnaJ/Hsp40 cysteine-rich domain"/>
    <property type="match status" value="1"/>
</dbReference>
<reference evidence="10 11" key="1">
    <citation type="submission" date="2017-05" db="EMBL/GenBank/DDBJ databases">
        <title>The Genome Sequence of Tsuchiyaea wingfieldii DSM 27421.</title>
        <authorList>
            <person name="Cuomo C."/>
            <person name="Passer A."/>
            <person name="Billmyre B."/>
            <person name="Heitman J."/>
        </authorList>
    </citation>
    <scope>NUCLEOTIDE SEQUENCE [LARGE SCALE GENOMIC DNA]</scope>
    <source>
        <strain evidence="10 11">DSM 27421</strain>
    </source>
</reference>
<dbReference type="InterPro" id="IPR001305">
    <property type="entry name" value="HSP_DnaJ_Cys-rich_dom"/>
</dbReference>
<dbReference type="Pfam" id="PF01556">
    <property type="entry name" value="DnaJ_C"/>
    <property type="match status" value="1"/>
</dbReference>
<accession>A0A5D3AVU8</accession>
<dbReference type="GO" id="GO:0051082">
    <property type="term" value="F:unfolded protein binding"/>
    <property type="evidence" value="ECO:0007669"/>
    <property type="project" value="InterPro"/>
</dbReference>
<organism evidence="10 11">
    <name type="scientific">Cryptococcus floricola</name>
    <dbReference type="NCBI Taxonomy" id="2591691"/>
    <lineage>
        <taxon>Eukaryota</taxon>
        <taxon>Fungi</taxon>
        <taxon>Dikarya</taxon>
        <taxon>Basidiomycota</taxon>
        <taxon>Agaricomycotina</taxon>
        <taxon>Tremellomycetes</taxon>
        <taxon>Tremellales</taxon>
        <taxon>Cryptococcaceae</taxon>
        <taxon>Cryptococcus</taxon>
    </lineage>
</organism>
<evidence type="ECO:0000256" key="7">
    <source>
        <dbReference type="SAM" id="SignalP"/>
    </source>
</evidence>
<dbReference type="InterPro" id="IPR002939">
    <property type="entry name" value="DnaJ_C"/>
</dbReference>
<dbReference type="InterPro" id="IPR036869">
    <property type="entry name" value="J_dom_sf"/>
</dbReference>
<dbReference type="InterPro" id="IPR044713">
    <property type="entry name" value="DNJA1/2-like"/>
</dbReference>
<evidence type="ECO:0000256" key="4">
    <source>
        <dbReference type="ARBA" id="ARBA00022833"/>
    </source>
</evidence>
<dbReference type="InterPro" id="IPR036410">
    <property type="entry name" value="HSP_DnaJ_Cys-rich_dom_sf"/>
</dbReference>
<keyword evidence="2" id="KW-0677">Repeat</keyword>
<keyword evidence="1 6" id="KW-0479">Metal-binding</keyword>
<dbReference type="InterPro" id="IPR001623">
    <property type="entry name" value="DnaJ_domain"/>
</dbReference>
<dbReference type="PROSITE" id="PS00636">
    <property type="entry name" value="DNAJ_1"/>
    <property type="match status" value="1"/>
</dbReference>
<feature type="chain" id="PRO_5022989519" description="Chaperone DnaJ" evidence="7">
    <location>
        <begin position="21"/>
        <end position="374"/>
    </location>
</feature>
<dbReference type="PANTHER" id="PTHR43888">
    <property type="entry name" value="DNAJ-LIKE-2, ISOFORM A-RELATED"/>
    <property type="match status" value="1"/>
</dbReference>
<feature type="signal peptide" evidence="7">
    <location>
        <begin position="1"/>
        <end position="20"/>
    </location>
</feature>
<dbReference type="FunFam" id="2.10.230.10:FF:000002">
    <property type="entry name" value="Molecular chaperone DnaJ"/>
    <property type="match status" value="1"/>
</dbReference>
<evidence type="ECO:0000256" key="2">
    <source>
        <dbReference type="ARBA" id="ARBA00022737"/>
    </source>
</evidence>
<evidence type="ECO:0008006" key="12">
    <source>
        <dbReference type="Google" id="ProtNLM"/>
    </source>
</evidence>
<dbReference type="InterPro" id="IPR008971">
    <property type="entry name" value="HSP40/DnaJ_pept-bd"/>
</dbReference>
<evidence type="ECO:0000256" key="5">
    <source>
        <dbReference type="ARBA" id="ARBA00023186"/>
    </source>
</evidence>
<keyword evidence="5" id="KW-0143">Chaperone</keyword>
<evidence type="ECO:0000259" key="8">
    <source>
        <dbReference type="PROSITE" id="PS50076"/>
    </source>
</evidence>
<dbReference type="PROSITE" id="PS50076">
    <property type="entry name" value="DNAJ_2"/>
    <property type="match status" value="1"/>
</dbReference>